<name>A0A0D2KQA7_9CHLO</name>
<proteinExistence type="predicted"/>
<feature type="region of interest" description="Disordered" evidence="1">
    <location>
        <begin position="989"/>
        <end position="1014"/>
    </location>
</feature>
<dbReference type="GeneID" id="25727310"/>
<feature type="compositionally biased region" description="Low complexity" evidence="1">
    <location>
        <begin position="702"/>
        <end position="713"/>
    </location>
</feature>
<dbReference type="PANTHER" id="PTHR15600:SF42">
    <property type="entry name" value="SACSIN"/>
    <property type="match status" value="1"/>
</dbReference>
<feature type="compositionally biased region" description="Gly residues" evidence="1">
    <location>
        <begin position="720"/>
        <end position="729"/>
    </location>
</feature>
<dbReference type="GO" id="GO:0030544">
    <property type="term" value="F:Hsp70 protein binding"/>
    <property type="evidence" value="ECO:0007669"/>
    <property type="project" value="TreeGrafter"/>
</dbReference>
<evidence type="ECO:0000256" key="1">
    <source>
        <dbReference type="SAM" id="MobiDB-lite"/>
    </source>
</evidence>
<reference evidence="2 3" key="1">
    <citation type="journal article" date="2013" name="BMC Genomics">
        <title>Reconstruction of the lipid metabolism for the microalga Monoraphidium neglectum from its genome sequence reveals characteristics suitable for biofuel production.</title>
        <authorList>
            <person name="Bogen C."/>
            <person name="Al-Dilaimi A."/>
            <person name="Albersmeier A."/>
            <person name="Wichmann J."/>
            <person name="Grundmann M."/>
            <person name="Rupp O."/>
            <person name="Lauersen K.J."/>
            <person name="Blifernez-Klassen O."/>
            <person name="Kalinowski J."/>
            <person name="Goesmann A."/>
            <person name="Mussgnug J.H."/>
            <person name="Kruse O."/>
        </authorList>
    </citation>
    <scope>NUCLEOTIDE SEQUENCE [LARGE SCALE GENOMIC DNA]</scope>
    <source>
        <strain evidence="2 3">SAG 48.87</strain>
    </source>
</reference>
<feature type="region of interest" description="Disordered" evidence="1">
    <location>
        <begin position="533"/>
        <end position="582"/>
    </location>
</feature>
<dbReference type="EMBL" id="KK102428">
    <property type="protein sequence ID" value="KIY97788.1"/>
    <property type="molecule type" value="Genomic_DNA"/>
</dbReference>
<gene>
    <name evidence="2" type="ORF">MNEG_10174</name>
</gene>
<feature type="region of interest" description="Disordered" evidence="1">
    <location>
        <begin position="1127"/>
        <end position="1170"/>
    </location>
</feature>
<feature type="region of interest" description="Disordered" evidence="1">
    <location>
        <begin position="827"/>
        <end position="855"/>
    </location>
</feature>
<dbReference type="KEGG" id="mng:MNEG_10174"/>
<feature type="region of interest" description="Disordered" evidence="1">
    <location>
        <begin position="702"/>
        <end position="741"/>
    </location>
</feature>
<evidence type="ECO:0000313" key="2">
    <source>
        <dbReference type="EMBL" id="KIY97788.1"/>
    </source>
</evidence>
<feature type="region of interest" description="Disordered" evidence="1">
    <location>
        <begin position="1528"/>
        <end position="1555"/>
    </location>
</feature>
<dbReference type="PANTHER" id="PTHR15600">
    <property type="entry name" value="SACSIN"/>
    <property type="match status" value="1"/>
</dbReference>
<dbReference type="Proteomes" id="UP000054498">
    <property type="component" value="Unassembled WGS sequence"/>
</dbReference>
<evidence type="ECO:0000313" key="3">
    <source>
        <dbReference type="Proteomes" id="UP000054498"/>
    </source>
</evidence>
<organism evidence="2 3">
    <name type="scientific">Monoraphidium neglectum</name>
    <dbReference type="NCBI Taxonomy" id="145388"/>
    <lineage>
        <taxon>Eukaryota</taxon>
        <taxon>Viridiplantae</taxon>
        <taxon>Chlorophyta</taxon>
        <taxon>core chlorophytes</taxon>
        <taxon>Chlorophyceae</taxon>
        <taxon>CS clade</taxon>
        <taxon>Sphaeropleales</taxon>
        <taxon>Selenastraceae</taxon>
        <taxon>Monoraphidium</taxon>
    </lineage>
</organism>
<keyword evidence="3" id="KW-1185">Reference proteome</keyword>
<protein>
    <recommendedName>
        <fullName evidence="4">RING-type domain-containing protein</fullName>
    </recommendedName>
</protein>
<feature type="region of interest" description="Disordered" evidence="1">
    <location>
        <begin position="1"/>
        <end position="34"/>
    </location>
</feature>
<feature type="compositionally biased region" description="Basic and acidic residues" evidence="1">
    <location>
        <begin position="1146"/>
        <end position="1159"/>
    </location>
</feature>
<feature type="compositionally biased region" description="Low complexity" evidence="1">
    <location>
        <begin position="536"/>
        <end position="550"/>
    </location>
</feature>
<feature type="region of interest" description="Disordered" evidence="1">
    <location>
        <begin position="1285"/>
        <end position="1304"/>
    </location>
</feature>
<dbReference type="STRING" id="145388.A0A0D2KQA7"/>
<sequence length="2154" mass="216682">MHAGEATAGSPTPGGQRSAVASPERGRGGADRQLQGSCDVMLPDVACVMAPSGQLYFNDAAWLGSEGARLVHEGLSHAAAEALGVRSMRHMHETSRHQAAADLPCPSADAALAAAAETHAARCPDPSSSNGGQHDDAAAVIGSGGAGAVYAFLCDLSELADVAGASRLEVVLDARQLAGRALLHPALGRYQGTRARAGRWWRLALSLSPALCAVLDGAVLTPKELSALVGATASAGPAGAAVPGNAAGGYLLRGGRGVGQGLAAAFGVSDVCQALAGDACCFFDPSGRVLAQSAAELRRPQPRGRRYAHRDGGDAGDAAASLLARFPSQFAAPWAFAAGHDPGATVEATLLRLPLRTPESIAPAAGGPGVGGGGGGAAAGAAAGAGRLRELGVSEADARRALAAFASQAARGLLLARGPRAVSVSVWERGEAAARAVFSCRSALAQELQQPGSGGGPGGGGGGDPAVFPGALVHAIATRPKSSGGLGPFAFLKHAKLHNQVHKHVVAIDVDETADTAALAALADGRPLGVEGGAAAGDSAATGDGAAPPTLGQECGGSGEADGEQGDSEKRSDGRQGGGVARSRESWMVSCCVEELSGLGGLARQLAGATAPGPGGESFGPLACVAARVATSGRRGVTAAGGLLAMALPLPPVQPAWGGATDTRTHVPGGNLLGAQGFVVGGDFQLEARRFAAAPGGRLGQLPLGGASRRAAPLLPPGPRGGAPDGGGAASSAAAAPPPDPRQEAFFAGVVTAWEHLLATACGREGGPAPLPGLHLLLPDLIGARTAGDDDAARVFVQMYQLAADLQAWPLHNGRLVHVREGTFLQPPSALLPPQTPPEAAARRPPPVAQPGALANGSPMSAIAAAVGSALNFALPSEQQGAPHDRLQQQQLLQPPAADLGPSGRAFVERHLPLLAVPWRVKLQLDAAGVAGLRVATPVALRPLLRRLGQQRGAAGSGQGVAFSRMGVEAAVELLEFCCGDLVVAPEPGSDGAGHNGPNAGQTPSQPPRRHPGRVRELLGLPIPTSAGTIVLPRDARAAATDAPAAAARWDAGAAGGPRPEWLRDAWRLVRHASDSAAEWGAPDGASGLSALGPLLLVPLADGRLMRASLLEAALVADGGLDDVELGGDGEDGACDGTSPVAQGRRGADEEGAAGRDEGNGAGGAGPSVSDPWAALPAPWNWLVPMLQRAGQPILDPAFHAVLAPLTGPRPRIGRPPFLGPLVRKMAAVCSAGMLDPAAWSVQDRGRLFQLLSDHPPRDLAAPEVDLLRSLPLYARLPPPAAAFNADGPSTSAEGGEAASGGGSGAVAEREELVALGDRTDWLLVPARCLDQLGGAASLLPPEAYPRLLRASPTSGELYHILGLEPASAAQLAARLLLPRLGALPAAAAASLLTFVVGEWGSMKSRDPEHHAEVAALLAATPFVTARDGTRRRPSELYDPQQQLFGDVMLPLLGLQQQQQQQQQQDSAAESVSAAAAAALFPGAPFDSAAWLPVLRECGLVHKVDLDSFLRLAGQFSQVAAAIAAAAVETTDSPPTPEERERRRPLVASSTAPPAGGGASAAAAFVDLSALPAAQEQRLVACGGALQRHLAAHHHALLGPGSAPQQRAELARLPFVPAMFGLPGHPSTRRVLACHAQAGLAADWALCWAALPLLDAARPLPTPAASALGLRSPPPLSAVVRHMQAVEAACRTEGLLTSWPSQGLASPEEAAGQLLDHLDRQGLGRDQAAAAAAAAFVPVACATCLVAPGRAFLRLPLRGGGGAVGGGAGLAPYAYELPAALAGGGRLALLKSIGLKDEPSARDLVESMSAFAQHLAGRRLNPNELAATCRVLAVLATCSDPSDVAYLRAARRASAADGAGDARPLLAPSAAGALMPARSLVAVDGGLGARLLGRVDARAVALAHPSLPRHVSRWLGVPQITNAVQESLVEEDGPAQPLDEIDGFSAAALRELLASPEFAAAAYSLIAGAAGASAGAGAGGGELREVARAGPRGVAAALRSAGQRLALVRELRTRLTLRPLGGDGDGGVGGVGTDVTLPGRERVYEFAQHGPGGALLVAQPPPGLPLSQLLAGALSRELGSPVALPLAPLIEAGAGPGGGGPAALPALVPLLLPAGHDAGYEAAAAAGVPGAPLVEGDARLLALQPLRRYAAGEL</sequence>
<feature type="non-terminal residue" evidence="2">
    <location>
        <position position="2154"/>
    </location>
</feature>
<dbReference type="OrthoDB" id="1262810at2759"/>
<dbReference type="RefSeq" id="XP_013896808.1">
    <property type="nucleotide sequence ID" value="XM_014041354.1"/>
</dbReference>
<accession>A0A0D2KQA7</accession>
<dbReference type="InterPro" id="IPR052972">
    <property type="entry name" value="Sacsin_chaperone_reg"/>
</dbReference>
<evidence type="ECO:0008006" key="4">
    <source>
        <dbReference type="Google" id="ProtNLM"/>
    </source>
</evidence>